<dbReference type="EMBL" id="JAMZDX010000004">
    <property type="protein sequence ID" value="MCP2311671.1"/>
    <property type="molecule type" value="Genomic_DNA"/>
</dbReference>
<dbReference type="InterPro" id="IPR002645">
    <property type="entry name" value="STAS_dom"/>
</dbReference>
<proteinExistence type="predicted"/>
<evidence type="ECO:0000256" key="1">
    <source>
        <dbReference type="SAM" id="MobiDB-lite"/>
    </source>
</evidence>
<keyword evidence="4" id="KW-1185">Reference proteome</keyword>
<feature type="domain" description="STAS" evidence="2">
    <location>
        <begin position="15"/>
        <end position="99"/>
    </location>
</feature>
<dbReference type="InterPro" id="IPR058548">
    <property type="entry name" value="MlaB-like_STAS"/>
</dbReference>
<name>A0ABT1J3M9_9ACTN</name>
<gene>
    <name evidence="3" type="ORF">FHR36_004834</name>
</gene>
<evidence type="ECO:0000313" key="3">
    <source>
        <dbReference type="EMBL" id="MCP2311671.1"/>
    </source>
</evidence>
<sequence>MTVALRVDRRTAPSGVRLLALDGEADFDTAGVLAGALHRALTDEPVPLVLVVDCSRLEFCSSAGLNELLRARKAALDGATAFRLAGPSAQLARLLALTGTDAVFRMAPPPARPDRPSPAAPTAGPVTG</sequence>
<reference evidence="3 4" key="1">
    <citation type="submission" date="2022-06" db="EMBL/GenBank/DDBJ databases">
        <title>Sequencing the genomes of 1000 actinobacteria strains.</title>
        <authorList>
            <person name="Klenk H.-P."/>
        </authorList>
    </citation>
    <scope>NUCLEOTIDE SEQUENCE [LARGE SCALE GENOMIC DNA]</scope>
    <source>
        <strain evidence="3 4">DSM 41656</strain>
    </source>
</reference>
<protein>
    <submittedName>
        <fullName evidence="3">Anti-anti-sigma factor</fullName>
    </submittedName>
</protein>
<evidence type="ECO:0000259" key="2">
    <source>
        <dbReference type="PROSITE" id="PS50801"/>
    </source>
</evidence>
<dbReference type="Pfam" id="PF13466">
    <property type="entry name" value="STAS_2"/>
    <property type="match status" value="1"/>
</dbReference>
<dbReference type="Gene3D" id="3.30.750.24">
    <property type="entry name" value="STAS domain"/>
    <property type="match status" value="1"/>
</dbReference>
<organism evidence="3 4">
    <name type="scientific">Kitasatospora paracochleata</name>
    <dbReference type="NCBI Taxonomy" id="58354"/>
    <lineage>
        <taxon>Bacteria</taxon>
        <taxon>Bacillati</taxon>
        <taxon>Actinomycetota</taxon>
        <taxon>Actinomycetes</taxon>
        <taxon>Kitasatosporales</taxon>
        <taxon>Streptomycetaceae</taxon>
        <taxon>Kitasatospora</taxon>
    </lineage>
</organism>
<dbReference type="PANTHER" id="PTHR33495:SF2">
    <property type="entry name" value="ANTI-SIGMA FACTOR ANTAGONIST TM_1081-RELATED"/>
    <property type="match status" value="1"/>
</dbReference>
<comment type="caution">
    <text evidence="3">The sequence shown here is derived from an EMBL/GenBank/DDBJ whole genome shotgun (WGS) entry which is preliminary data.</text>
</comment>
<accession>A0ABT1J3M9</accession>
<dbReference type="CDD" id="cd07043">
    <property type="entry name" value="STAS_anti-anti-sigma_factors"/>
    <property type="match status" value="1"/>
</dbReference>
<evidence type="ECO:0000313" key="4">
    <source>
        <dbReference type="Proteomes" id="UP001206483"/>
    </source>
</evidence>
<feature type="region of interest" description="Disordered" evidence="1">
    <location>
        <begin position="105"/>
        <end position="128"/>
    </location>
</feature>
<dbReference type="InterPro" id="IPR036513">
    <property type="entry name" value="STAS_dom_sf"/>
</dbReference>
<feature type="compositionally biased region" description="Pro residues" evidence="1">
    <location>
        <begin position="107"/>
        <end position="119"/>
    </location>
</feature>
<dbReference type="RefSeq" id="WP_253800253.1">
    <property type="nucleotide sequence ID" value="NZ_BAAAUB010000002.1"/>
</dbReference>
<dbReference type="PROSITE" id="PS50801">
    <property type="entry name" value="STAS"/>
    <property type="match status" value="1"/>
</dbReference>
<dbReference type="PANTHER" id="PTHR33495">
    <property type="entry name" value="ANTI-SIGMA FACTOR ANTAGONIST TM_1081-RELATED-RELATED"/>
    <property type="match status" value="1"/>
</dbReference>
<dbReference type="Proteomes" id="UP001206483">
    <property type="component" value="Unassembled WGS sequence"/>
</dbReference>
<dbReference type="SUPFAM" id="SSF52091">
    <property type="entry name" value="SpoIIaa-like"/>
    <property type="match status" value="1"/>
</dbReference>